<dbReference type="InterPro" id="IPR007029">
    <property type="entry name" value="YHS_dom"/>
</dbReference>
<dbReference type="NCBIfam" id="NF041384">
    <property type="entry name" value="YHS_seleno_dom"/>
    <property type="match status" value="1"/>
</dbReference>
<dbReference type="Pfam" id="PF04945">
    <property type="entry name" value="YHS"/>
    <property type="match status" value="1"/>
</dbReference>
<dbReference type="AlphaFoldDB" id="A0A839AG79"/>
<comment type="caution">
    <text evidence="2">The sequence shown here is derived from an EMBL/GenBank/DDBJ whole genome shotgun (WGS) entry which is preliminary data.</text>
</comment>
<feature type="domain" description="YHS" evidence="1">
    <location>
        <begin position="57"/>
        <end position="101"/>
    </location>
</feature>
<name>A0A839AG79_9HYPH</name>
<dbReference type="EMBL" id="JACFXV010000053">
    <property type="protein sequence ID" value="MBA5777777.1"/>
    <property type="molecule type" value="Genomic_DNA"/>
</dbReference>
<accession>A0A839AG79</accession>
<dbReference type="Proteomes" id="UP000541109">
    <property type="component" value="Unassembled WGS sequence"/>
</dbReference>
<reference evidence="2 3" key="1">
    <citation type="submission" date="2020-07" db="EMBL/GenBank/DDBJ databases">
        <title>Stappia sp., F7233, whole genome shotgun sequencing project.</title>
        <authorList>
            <person name="Jiang S."/>
            <person name="Liu Z.W."/>
            <person name="Du Z.J."/>
        </authorList>
    </citation>
    <scope>NUCLEOTIDE SEQUENCE [LARGE SCALE GENOMIC DNA]</scope>
    <source>
        <strain evidence="2 3">F7233</strain>
    </source>
</reference>
<evidence type="ECO:0000313" key="2">
    <source>
        <dbReference type="EMBL" id="MBA5777777.1"/>
    </source>
</evidence>
<organism evidence="2 3">
    <name type="scientific">Stappia albiluteola</name>
    <dbReference type="NCBI Taxonomy" id="2758565"/>
    <lineage>
        <taxon>Bacteria</taxon>
        <taxon>Pseudomonadati</taxon>
        <taxon>Pseudomonadota</taxon>
        <taxon>Alphaproteobacteria</taxon>
        <taxon>Hyphomicrobiales</taxon>
        <taxon>Stappiaceae</taxon>
        <taxon>Stappia</taxon>
    </lineage>
</organism>
<evidence type="ECO:0000313" key="3">
    <source>
        <dbReference type="Proteomes" id="UP000541109"/>
    </source>
</evidence>
<protein>
    <submittedName>
        <fullName evidence="2">YHS domain-containing protein</fullName>
    </submittedName>
</protein>
<keyword evidence="3" id="KW-1185">Reference proteome</keyword>
<evidence type="ECO:0000259" key="1">
    <source>
        <dbReference type="Pfam" id="PF04945"/>
    </source>
</evidence>
<gene>
    <name evidence="2" type="ORF">H2509_11640</name>
</gene>
<proteinExistence type="predicted"/>
<sequence>MMKLSRRRLIFSALGVAVAVAGGAGGYWYWLTHAANTGRVFTGLVQGVAVGGFDPVAYFREGKAVEGSPAITLDYEGATWRFTSEDNRDAFKADPERYAPAYGGYCSWATSQGYLAKGDPHNWDIVDGRLYLNYDDRIQERWRKDIPGFIAKADSEWPRIVK</sequence>